<feature type="region of interest" description="Disordered" evidence="15">
    <location>
        <begin position="39"/>
        <end position="117"/>
    </location>
</feature>
<dbReference type="Pfam" id="PF14791">
    <property type="entry name" value="DNA_pol_B_thumb"/>
    <property type="match status" value="1"/>
</dbReference>
<keyword evidence="18" id="KW-1185">Reference proteome</keyword>
<feature type="compositionally biased region" description="Polar residues" evidence="15">
    <location>
        <begin position="87"/>
        <end position="116"/>
    </location>
</feature>
<name>A0A9P8YAP1_9PEZI</name>
<keyword evidence="7" id="KW-0479">Metal-binding</keyword>
<keyword evidence="4 14" id="KW-0808">Transferase</keyword>
<dbReference type="EC" id="2.7.7.7" evidence="14"/>
<comment type="subcellular location">
    <subcellularLocation>
        <location evidence="1 14">Nucleus</location>
    </subcellularLocation>
</comment>
<dbReference type="PANTHER" id="PTHR11276">
    <property type="entry name" value="DNA POLYMERASE TYPE-X FAMILY MEMBER"/>
    <property type="match status" value="1"/>
</dbReference>
<evidence type="ECO:0000313" key="17">
    <source>
        <dbReference type="EMBL" id="KAH7035018.1"/>
    </source>
</evidence>
<feature type="domain" description="DNA-directed DNA polymerase X" evidence="16">
    <location>
        <begin position="259"/>
        <end position="611"/>
    </location>
</feature>
<keyword evidence="11 14" id="KW-0539">Nucleus</keyword>
<dbReference type="GO" id="GO:0046872">
    <property type="term" value="F:metal ion binding"/>
    <property type="evidence" value="ECO:0007669"/>
    <property type="project" value="UniProtKB-UniRule"/>
</dbReference>
<dbReference type="Pfam" id="PF14716">
    <property type="entry name" value="HHH_8"/>
    <property type="match status" value="1"/>
</dbReference>
<evidence type="ECO:0000256" key="13">
    <source>
        <dbReference type="PIRSR" id="PIRSR622312-50"/>
    </source>
</evidence>
<dbReference type="PANTHER" id="PTHR11276:SF28">
    <property type="entry name" value="DNA POLYMERASE LAMBDA"/>
    <property type="match status" value="1"/>
</dbReference>
<comment type="caution">
    <text evidence="17">The sequence shown here is derived from an EMBL/GenBank/DDBJ whole genome shotgun (WGS) entry which is preliminary data.</text>
</comment>
<evidence type="ECO:0000256" key="2">
    <source>
        <dbReference type="ARBA" id="ARBA00008323"/>
    </source>
</evidence>
<proteinExistence type="inferred from homology"/>
<dbReference type="InterPro" id="IPR022312">
    <property type="entry name" value="DNA_pol_X"/>
</dbReference>
<dbReference type="SMART" id="SM00483">
    <property type="entry name" value="POLXc"/>
    <property type="match status" value="1"/>
</dbReference>
<reference evidence="17" key="1">
    <citation type="journal article" date="2021" name="Nat. Commun.">
        <title>Genetic determinants of endophytism in the Arabidopsis root mycobiome.</title>
        <authorList>
            <person name="Mesny F."/>
            <person name="Miyauchi S."/>
            <person name="Thiergart T."/>
            <person name="Pickel B."/>
            <person name="Atanasova L."/>
            <person name="Karlsson M."/>
            <person name="Huettel B."/>
            <person name="Barry K.W."/>
            <person name="Haridas S."/>
            <person name="Chen C."/>
            <person name="Bauer D."/>
            <person name="Andreopoulos W."/>
            <person name="Pangilinan J."/>
            <person name="LaButti K."/>
            <person name="Riley R."/>
            <person name="Lipzen A."/>
            <person name="Clum A."/>
            <person name="Drula E."/>
            <person name="Henrissat B."/>
            <person name="Kohler A."/>
            <person name="Grigoriev I.V."/>
            <person name="Martin F.M."/>
            <person name="Hacquard S."/>
        </authorList>
    </citation>
    <scope>NUCLEOTIDE SEQUENCE</scope>
    <source>
        <strain evidence="17">MPI-CAGE-CH-0230</strain>
    </source>
</reference>
<dbReference type="InterPro" id="IPR037160">
    <property type="entry name" value="DNA_Pol_thumb_sf"/>
</dbReference>
<dbReference type="PRINTS" id="PR00870">
    <property type="entry name" value="DNAPOLXBETA"/>
</dbReference>
<comment type="function">
    <text evidence="14">DNA polymerase that functions in several pathways of DNA repair. Involved in base excision repair (BER) responsible for repair of lesions that give rise to abasic (AP) sites in DNA. Also contributes to DNA double-strand break repair by non-homologous end joining and homologous recombination. Has both template-dependent and template-independent (terminal transferase) DNA polymerase activities. Has also a 5'-deoxyribose-5-phosphate lyase (dRP lyase) activity.</text>
</comment>
<dbReference type="SUPFAM" id="SSF81585">
    <property type="entry name" value="PsbU/PolX domain-like"/>
    <property type="match status" value="1"/>
</dbReference>
<dbReference type="FunFam" id="3.30.210.10:FF:000001">
    <property type="entry name" value="DNA polymerase lambda"/>
    <property type="match status" value="1"/>
</dbReference>
<sequence length="613" mass="67770">MIVVNEDYPLHCISYRKLINPHQSQYVVRGAPTPDIIPATAVDAPAGEPSSSSAAAATQASSERSLKLKPKHNNPARWDYVPPDNTPPRSAETSVQGSSSQSRPENRSEVASSDQAEVQIATAASPPDDIEDITHVSETILPPEWTVLGQTPLAAGEEHDDGDELLSCIRDIRSATDEFSNMLNTVSDGELDEDTNSDSDANVTHEVEEQDASQTDDATRRTTRSTATPPSGMLAHRKGTWQDHFACMRAGVQGAASDNPNSRTIELLQKMLDHNEQVNDQWRTMSYKKAIAALKRHPVRITTAEQARGVVGIGQGISEKIEEIVRTDSLRKLEFVQNDPQFKVLQLFLKIYGVGIKQAQQWVTKGYQTLEDLVAHASLNAGQKIGIEHFDDLNTRIPRQEVAALGDFVMAMAAEIDPAVELIIGGSYRRGARSSGDIDFIVTKKGTRSTDVLVPFLHQLVEKLYEVGFLTATLSSLAAEVKQGHGSKWHGCCVLPQAAAEHYNGDPSNNDNDDKSKQGKPIWRRIDFLLVPDAELGAAMIYFTGDDIFNRSLRLLADKKGMRLNQRGLYKDVLRGPKRVKLTEGELIEGHDERKIFEILGVKWREPTERWCQ</sequence>
<dbReference type="GO" id="GO:0005634">
    <property type="term" value="C:nucleus"/>
    <property type="evidence" value="ECO:0007669"/>
    <property type="project" value="UniProtKB-SubCell"/>
</dbReference>
<dbReference type="Gene3D" id="1.10.150.110">
    <property type="entry name" value="DNA polymerase beta, N-terminal domain-like"/>
    <property type="match status" value="1"/>
</dbReference>
<dbReference type="OrthoDB" id="205514at2759"/>
<evidence type="ECO:0000256" key="4">
    <source>
        <dbReference type="ARBA" id="ARBA00022679"/>
    </source>
</evidence>
<evidence type="ECO:0000256" key="7">
    <source>
        <dbReference type="ARBA" id="ARBA00022723"/>
    </source>
</evidence>
<dbReference type="CDD" id="cd00141">
    <property type="entry name" value="NT_POLXc"/>
    <property type="match status" value="1"/>
</dbReference>
<dbReference type="Pfam" id="PF14792">
    <property type="entry name" value="DNA_pol_B_palm"/>
    <property type="match status" value="1"/>
</dbReference>
<dbReference type="GO" id="GO:0003677">
    <property type="term" value="F:DNA binding"/>
    <property type="evidence" value="ECO:0007669"/>
    <property type="project" value="UniProtKB-UniRule"/>
</dbReference>
<dbReference type="Gene3D" id="1.10.150.20">
    <property type="entry name" value="5' to 3' exonuclease, C-terminal subdomain"/>
    <property type="match status" value="1"/>
</dbReference>
<dbReference type="PRINTS" id="PR00869">
    <property type="entry name" value="DNAPOLX"/>
</dbReference>
<dbReference type="Pfam" id="PF10391">
    <property type="entry name" value="DNA_pol_lambd_f"/>
    <property type="match status" value="1"/>
</dbReference>
<dbReference type="InterPro" id="IPR002054">
    <property type="entry name" value="DNA-dir_DNA_pol_X"/>
</dbReference>
<evidence type="ECO:0000256" key="15">
    <source>
        <dbReference type="SAM" id="MobiDB-lite"/>
    </source>
</evidence>
<dbReference type="AlphaFoldDB" id="A0A9P8YAP1"/>
<evidence type="ECO:0000256" key="14">
    <source>
        <dbReference type="RuleBase" id="RU366014"/>
    </source>
</evidence>
<evidence type="ECO:0000256" key="6">
    <source>
        <dbReference type="ARBA" id="ARBA00022705"/>
    </source>
</evidence>
<dbReference type="RefSeq" id="XP_046015111.1">
    <property type="nucleotide sequence ID" value="XM_046153156.1"/>
</dbReference>
<dbReference type="InterPro" id="IPR029398">
    <property type="entry name" value="PolB_thumb"/>
</dbReference>
<dbReference type="InterPro" id="IPR018944">
    <property type="entry name" value="DNA_pol_lambd_fingers_domain"/>
</dbReference>
<comment type="catalytic activity">
    <reaction evidence="12 14">
        <text>DNA(n) + a 2'-deoxyribonucleoside 5'-triphosphate = DNA(n+1) + diphosphate</text>
        <dbReference type="Rhea" id="RHEA:22508"/>
        <dbReference type="Rhea" id="RHEA-COMP:17339"/>
        <dbReference type="Rhea" id="RHEA-COMP:17340"/>
        <dbReference type="ChEBI" id="CHEBI:33019"/>
        <dbReference type="ChEBI" id="CHEBI:61560"/>
        <dbReference type="ChEBI" id="CHEBI:173112"/>
        <dbReference type="EC" id="2.7.7.7"/>
    </reaction>
</comment>
<feature type="region of interest" description="Disordered" evidence="15">
    <location>
        <begin position="186"/>
        <end position="236"/>
    </location>
</feature>
<evidence type="ECO:0000256" key="3">
    <source>
        <dbReference type="ARBA" id="ARBA00022634"/>
    </source>
</evidence>
<protein>
    <recommendedName>
        <fullName evidence="14">DNA polymerase</fullName>
        <ecNumber evidence="14">2.7.7.7</ecNumber>
    </recommendedName>
</protein>
<keyword evidence="6" id="KW-0235">DNA replication</keyword>
<evidence type="ECO:0000256" key="9">
    <source>
        <dbReference type="ARBA" id="ARBA00022932"/>
    </source>
</evidence>
<evidence type="ECO:0000256" key="11">
    <source>
        <dbReference type="ARBA" id="ARBA00023242"/>
    </source>
</evidence>
<feature type="active site" description="Nucleophile; Schiff-base intermediate with DNA; for 5'-dRP lyase activity" evidence="13">
    <location>
        <position position="320"/>
    </location>
</feature>
<dbReference type="Gene3D" id="3.30.460.10">
    <property type="entry name" value="Beta Polymerase, domain 2"/>
    <property type="match status" value="1"/>
</dbReference>
<evidence type="ECO:0000256" key="10">
    <source>
        <dbReference type="ARBA" id="ARBA00023204"/>
    </source>
</evidence>
<dbReference type="InterPro" id="IPR010996">
    <property type="entry name" value="HHH_MUS81"/>
</dbReference>
<keyword evidence="8 14" id="KW-0227">DNA damage</keyword>
<accession>A0A9P8YAP1</accession>
<keyword evidence="5 14" id="KW-0548">Nucleotidyltransferase</keyword>
<feature type="compositionally biased region" description="Low complexity" evidence="15">
    <location>
        <begin position="44"/>
        <end position="63"/>
    </location>
</feature>
<dbReference type="EMBL" id="JAGTJQ010000003">
    <property type="protein sequence ID" value="KAH7035018.1"/>
    <property type="molecule type" value="Genomic_DNA"/>
</dbReference>
<dbReference type="Gene3D" id="3.30.210.10">
    <property type="entry name" value="DNA polymerase, thumb domain"/>
    <property type="match status" value="1"/>
</dbReference>
<dbReference type="InterPro" id="IPR043519">
    <property type="entry name" value="NT_sf"/>
</dbReference>
<dbReference type="InterPro" id="IPR028207">
    <property type="entry name" value="DNA_pol_B_palm_palm"/>
</dbReference>
<keyword evidence="3" id="KW-0237">DNA synthesis</keyword>
<evidence type="ECO:0000256" key="5">
    <source>
        <dbReference type="ARBA" id="ARBA00022695"/>
    </source>
</evidence>
<dbReference type="InterPro" id="IPR002008">
    <property type="entry name" value="DNA_pol_X_beta-like"/>
</dbReference>
<evidence type="ECO:0000256" key="8">
    <source>
        <dbReference type="ARBA" id="ARBA00022763"/>
    </source>
</evidence>
<dbReference type="GeneID" id="70182702"/>
<evidence type="ECO:0000256" key="1">
    <source>
        <dbReference type="ARBA" id="ARBA00004123"/>
    </source>
</evidence>
<dbReference type="InterPro" id="IPR027421">
    <property type="entry name" value="DNA_pol_lamdba_lyase_dom_sf"/>
</dbReference>
<gene>
    <name evidence="17" type="ORF">B0I36DRAFT_317436</name>
</gene>
<dbReference type="FunFam" id="1.10.150.20:FF:000010">
    <property type="entry name" value="DNA polymerase lambda"/>
    <property type="match status" value="1"/>
</dbReference>
<dbReference type="GO" id="GO:0006303">
    <property type="term" value="P:double-strand break repair via nonhomologous end joining"/>
    <property type="evidence" value="ECO:0007669"/>
    <property type="project" value="TreeGrafter"/>
</dbReference>
<organism evidence="17 18">
    <name type="scientific">Microdochium trichocladiopsis</name>
    <dbReference type="NCBI Taxonomy" id="1682393"/>
    <lineage>
        <taxon>Eukaryota</taxon>
        <taxon>Fungi</taxon>
        <taxon>Dikarya</taxon>
        <taxon>Ascomycota</taxon>
        <taxon>Pezizomycotina</taxon>
        <taxon>Sordariomycetes</taxon>
        <taxon>Xylariomycetidae</taxon>
        <taxon>Xylariales</taxon>
        <taxon>Microdochiaceae</taxon>
        <taxon>Microdochium</taxon>
    </lineage>
</organism>
<keyword evidence="10 14" id="KW-0234">DNA repair</keyword>
<keyword evidence="9 14" id="KW-0239">DNA-directed DNA polymerase</keyword>
<evidence type="ECO:0000259" key="16">
    <source>
        <dbReference type="SMART" id="SM00483"/>
    </source>
</evidence>
<comment type="similarity">
    <text evidence="2 14">Belongs to the DNA polymerase type-X family.</text>
</comment>
<dbReference type="SUPFAM" id="SSF81301">
    <property type="entry name" value="Nucleotidyltransferase"/>
    <property type="match status" value="1"/>
</dbReference>
<dbReference type="Proteomes" id="UP000756346">
    <property type="component" value="Unassembled WGS sequence"/>
</dbReference>
<dbReference type="SUPFAM" id="SSF47802">
    <property type="entry name" value="DNA polymerase beta, N-terminal domain-like"/>
    <property type="match status" value="1"/>
</dbReference>
<dbReference type="GO" id="GO:0003887">
    <property type="term" value="F:DNA-directed DNA polymerase activity"/>
    <property type="evidence" value="ECO:0007669"/>
    <property type="project" value="UniProtKB-UniRule"/>
</dbReference>
<dbReference type="FunFam" id="1.10.150.110:FF:000005">
    <property type="entry name" value="DNA polymerase POL4"/>
    <property type="match status" value="1"/>
</dbReference>
<evidence type="ECO:0000256" key="12">
    <source>
        <dbReference type="ARBA" id="ARBA00049244"/>
    </source>
</evidence>
<evidence type="ECO:0000313" key="18">
    <source>
        <dbReference type="Proteomes" id="UP000756346"/>
    </source>
</evidence>